<evidence type="ECO:0000256" key="2">
    <source>
        <dbReference type="ARBA" id="ARBA00004370"/>
    </source>
</evidence>
<dbReference type="STRING" id="97972.A0A2V1EG66"/>
<keyword evidence="4" id="KW-0328">Glycosyltransferase</keyword>
<dbReference type="GO" id="GO:0005975">
    <property type="term" value="P:carbohydrate metabolic process"/>
    <property type="evidence" value="ECO:0007669"/>
    <property type="project" value="InterPro"/>
</dbReference>
<keyword evidence="9" id="KW-0325">Glycoprotein</keyword>
<comment type="catalytic activity">
    <reaction evidence="1">
        <text>Random endo-hydrolysis of N-acetyl-beta-D-glucosaminide (1-&gt;4)-beta-linkages in chitin and chitodextrins.</text>
        <dbReference type="EC" id="3.2.1.14"/>
    </reaction>
</comment>
<dbReference type="OrthoDB" id="4781at2759"/>
<comment type="subcellular location">
    <subcellularLocation>
        <location evidence="2">Membrane</location>
    </subcellularLocation>
</comment>
<evidence type="ECO:0000256" key="10">
    <source>
        <dbReference type="ARBA" id="ARBA00023295"/>
    </source>
</evidence>
<dbReference type="PANTHER" id="PTHR10963">
    <property type="entry name" value="GLYCOSYL HYDROLASE-RELATED"/>
    <property type="match status" value="1"/>
</dbReference>
<keyword evidence="5" id="KW-0808">Transferase</keyword>
<keyword evidence="11" id="KW-0961">Cell wall biogenesis/degradation</keyword>
<keyword evidence="13" id="KW-0812">Transmembrane</keyword>
<dbReference type="InterPro" id="IPR050546">
    <property type="entry name" value="Glycosyl_Hydrlase_16"/>
</dbReference>
<dbReference type="Gene3D" id="2.60.120.200">
    <property type="match status" value="1"/>
</dbReference>
<reference evidence="16 17" key="1">
    <citation type="journal article" date="2018" name="Sci. Rep.">
        <title>Comparative genomics provides insights into the lifestyle and reveals functional heterogeneity of dark septate endophytic fungi.</title>
        <authorList>
            <person name="Knapp D.G."/>
            <person name="Nemeth J.B."/>
            <person name="Barry K."/>
            <person name="Hainaut M."/>
            <person name="Henrissat B."/>
            <person name="Johnson J."/>
            <person name="Kuo A."/>
            <person name="Lim J.H.P."/>
            <person name="Lipzen A."/>
            <person name="Nolan M."/>
            <person name="Ohm R.A."/>
            <person name="Tamas L."/>
            <person name="Grigoriev I.V."/>
            <person name="Spatafora J.W."/>
            <person name="Nagy L.G."/>
            <person name="Kovacs G.M."/>
        </authorList>
    </citation>
    <scope>NUCLEOTIDE SEQUENCE [LARGE SCALE GENOMIC DNA]</scope>
    <source>
        <strain evidence="16 17">DSE2036</strain>
    </source>
</reference>
<evidence type="ECO:0000259" key="15">
    <source>
        <dbReference type="PROSITE" id="PS51762"/>
    </source>
</evidence>
<dbReference type="AlphaFoldDB" id="A0A2V1EG66"/>
<feature type="chain" id="PRO_5015938757" description="chitinase" evidence="14">
    <location>
        <begin position="22"/>
        <end position="364"/>
    </location>
</feature>
<evidence type="ECO:0000256" key="13">
    <source>
        <dbReference type="SAM" id="Phobius"/>
    </source>
</evidence>
<keyword evidence="6 14" id="KW-0732">Signal</keyword>
<dbReference type="SUPFAM" id="SSF49899">
    <property type="entry name" value="Concanavalin A-like lectins/glucanases"/>
    <property type="match status" value="1"/>
</dbReference>
<dbReference type="Pfam" id="PF00722">
    <property type="entry name" value="Glyco_hydro_16"/>
    <property type="match status" value="1"/>
</dbReference>
<dbReference type="InterPro" id="IPR000757">
    <property type="entry name" value="Beta-glucanase-like"/>
</dbReference>
<evidence type="ECO:0000256" key="6">
    <source>
        <dbReference type="ARBA" id="ARBA00022729"/>
    </source>
</evidence>
<evidence type="ECO:0000256" key="9">
    <source>
        <dbReference type="ARBA" id="ARBA00023180"/>
    </source>
</evidence>
<dbReference type="GO" id="GO:0031505">
    <property type="term" value="P:fungal-type cell wall organization"/>
    <property type="evidence" value="ECO:0007669"/>
    <property type="project" value="TreeGrafter"/>
</dbReference>
<dbReference type="EC" id="3.2.1.14" evidence="3"/>
<dbReference type="CDD" id="cd02183">
    <property type="entry name" value="GH16_fungal_CRH1_transglycosylase"/>
    <property type="match status" value="1"/>
</dbReference>
<proteinExistence type="inferred from homology"/>
<keyword evidence="8 13" id="KW-0472">Membrane</keyword>
<evidence type="ECO:0000256" key="14">
    <source>
        <dbReference type="SAM" id="SignalP"/>
    </source>
</evidence>
<evidence type="ECO:0000313" key="17">
    <source>
        <dbReference type="Proteomes" id="UP000244855"/>
    </source>
</evidence>
<feature type="signal peptide" evidence="14">
    <location>
        <begin position="1"/>
        <end position="21"/>
    </location>
</feature>
<name>A0A2V1EG66_9PLEO</name>
<evidence type="ECO:0000256" key="1">
    <source>
        <dbReference type="ARBA" id="ARBA00000822"/>
    </source>
</evidence>
<keyword evidence="13" id="KW-1133">Transmembrane helix</keyword>
<evidence type="ECO:0000256" key="11">
    <source>
        <dbReference type="ARBA" id="ARBA00023316"/>
    </source>
</evidence>
<dbReference type="GO" id="GO:0008843">
    <property type="term" value="F:endochitinase activity"/>
    <property type="evidence" value="ECO:0007669"/>
    <property type="project" value="UniProtKB-EC"/>
</dbReference>
<evidence type="ECO:0000256" key="8">
    <source>
        <dbReference type="ARBA" id="ARBA00023136"/>
    </source>
</evidence>
<dbReference type="Proteomes" id="UP000244855">
    <property type="component" value="Unassembled WGS sequence"/>
</dbReference>
<comment type="similarity">
    <text evidence="12">Belongs to the glycosyl hydrolase 16 family. CRH1 subfamily.</text>
</comment>
<organism evidence="16 17">
    <name type="scientific">Periconia macrospinosa</name>
    <dbReference type="NCBI Taxonomy" id="97972"/>
    <lineage>
        <taxon>Eukaryota</taxon>
        <taxon>Fungi</taxon>
        <taxon>Dikarya</taxon>
        <taxon>Ascomycota</taxon>
        <taxon>Pezizomycotina</taxon>
        <taxon>Dothideomycetes</taxon>
        <taxon>Pleosporomycetidae</taxon>
        <taxon>Pleosporales</taxon>
        <taxon>Massarineae</taxon>
        <taxon>Periconiaceae</taxon>
        <taxon>Periconia</taxon>
    </lineage>
</organism>
<feature type="domain" description="GH16" evidence="15">
    <location>
        <begin position="18"/>
        <end position="253"/>
    </location>
</feature>
<evidence type="ECO:0000313" key="16">
    <source>
        <dbReference type="EMBL" id="PVI08305.1"/>
    </source>
</evidence>
<evidence type="ECO:0000256" key="4">
    <source>
        <dbReference type="ARBA" id="ARBA00022676"/>
    </source>
</evidence>
<keyword evidence="10" id="KW-0326">Glycosidase</keyword>
<dbReference type="GO" id="GO:0016757">
    <property type="term" value="F:glycosyltransferase activity"/>
    <property type="evidence" value="ECO:0007669"/>
    <property type="project" value="UniProtKB-KW"/>
</dbReference>
<feature type="transmembrane region" description="Helical" evidence="13">
    <location>
        <begin position="301"/>
        <end position="323"/>
    </location>
</feature>
<protein>
    <recommendedName>
        <fullName evidence="3">chitinase</fullName>
        <ecNumber evidence="3">3.2.1.14</ecNumber>
    </recommendedName>
</protein>
<dbReference type="PROSITE" id="PS51762">
    <property type="entry name" value="GH16_2"/>
    <property type="match status" value="1"/>
</dbReference>
<dbReference type="GO" id="GO:0009277">
    <property type="term" value="C:fungal-type cell wall"/>
    <property type="evidence" value="ECO:0007669"/>
    <property type="project" value="TreeGrafter"/>
</dbReference>
<evidence type="ECO:0000256" key="3">
    <source>
        <dbReference type="ARBA" id="ARBA00012729"/>
    </source>
</evidence>
<evidence type="ECO:0000256" key="5">
    <source>
        <dbReference type="ARBA" id="ARBA00022679"/>
    </source>
</evidence>
<accession>A0A2V1EG66</accession>
<dbReference type="EMBL" id="KZ805300">
    <property type="protein sequence ID" value="PVI08305.1"/>
    <property type="molecule type" value="Genomic_DNA"/>
</dbReference>
<sequence length="364" mass="40581">MVSRTLSAIALLASALPTAWAQTFTLCNPLNQTGCPNMPALGANLSFNFNETWNDKVWTKPSAGSINRIDEGSVFTIKMSGDSPSLHSKFYLFFGRLEVVMKAASGRGIISTAILQSEDLDEIDWEFMGSNSTHGFTNYYGKGNTTAGDRGFEPKMDSSPLDGYHNYTIDWTKERTQWILDDKVIRTLKFEEALGGKNYPQTPMNVRIGMWAAGDKSKNQEGVVQWAGGETDFKQAPFSMVVKSVYAKDYTDAKEYSWEDMDASGSFDKVKIIGYRSQVFQEASKPHGMDRIAALSTTTKIAIAASVGGVVLIAVALITFCCIKQRRAGRREFATFQAQENQEKAEFMMHKQNWESRASRYVRV</sequence>
<dbReference type="GO" id="GO:0016020">
    <property type="term" value="C:membrane"/>
    <property type="evidence" value="ECO:0007669"/>
    <property type="project" value="UniProtKB-SubCell"/>
</dbReference>
<dbReference type="InterPro" id="IPR013320">
    <property type="entry name" value="ConA-like_dom_sf"/>
</dbReference>
<dbReference type="PANTHER" id="PTHR10963:SF27">
    <property type="entry name" value="GLYCOSIDASE-RELATED"/>
    <property type="match status" value="1"/>
</dbReference>
<evidence type="ECO:0000256" key="7">
    <source>
        <dbReference type="ARBA" id="ARBA00022801"/>
    </source>
</evidence>
<gene>
    <name evidence="16" type="ORF">DM02DRAFT_578350</name>
</gene>
<evidence type="ECO:0000256" key="12">
    <source>
        <dbReference type="ARBA" id="ARBA00038074"/>
    </source>
</evidence>
<keyword evidence="7 16" id="KW-0378">Hydrolase</keyword>
<keyword evidence="17" id="KW-1185">Reference proteome</keyword>